<dbReference type="Gene3D" id="3.40.50.1820">
    <property type="entry name" value="alpha/beta hydrolase"/>
    <property type="match status" value="1"/>
</dbReference>
<keyword evidence="2" id="KW-0442">Lipid degradation</keyword>
<gene>
    <name evidence="5" type="ORF">GCM10009839_89900</name>
</gene>
<organism evidence="5 6">
    <name type="scientific">Catenulispora yoronensis</name>
    <dbReference type="NCBI Taxonomy" id="450799"/>
    <lineage>
        <taxon>Bacteria</taxon>
        <taxon>Bacillati</taxon>
        <taxon>Actinomycetota</taxon>
        <taxon>Actinomycetes</taxon>
        <taxon>Catenulisporales</taxon>
        <taxon>Catenulisporaceae</taxon>
        <taxon>Catenulispora</taxon>
    </lineage>
</organism>
<dbReference type="Proteomes" id="UP001500751">
    <property type="component" value="Unassembled WGS sequence"/>
</dbReference>
<dbReference type="PROSITE" id="PS51318">
    <property type="entry name" value="TAT"/>
    <property type="match status" value="1"/>
</dbReference>
<dbReference type="InterPro" id="IPR006311">
    <property type="entry name" value="TAT_signal"/>
</dbReference>
<reference evidence="5 6" key="1">
    <citation type="journal article" date="2019" name="Int. J. Syst. Evol. Microbiol.">
        <title>The Global Catalogue of Microorganisms (GCM) 10K type strain sequencing project: providing services to taxonomists for standard genome sequencing and annotation.</title>
        <authorList>
            <consortium name="The Broad Institute Genomics Platform"/>
            <consortium name="The Broad Institute Genome Sequencing Center for Infectious Disease"/>
            <person name="Wu L."/>
            <person name="Ma J."/>
        </authorList>
    </citation>
    <scope>NUCLEOTIDE SEQUENCE [LARGE SCALE GENOMIC DNA]</scope>
    <source>
        <strain evidence="5 6">JCM 16014</strain>
    </source>
</reference>
<dbReference type="PANTHER" id="PTHR10272">
    <property type="entry name" value="PLATELET-ACTIVATING FACTOR ACETYLHYDROLASE"/>
    <property type="match status" value="1"/>
</dbReference>
<dbReference type="Pfam" id="PF03403">
    <property type="entry name" value="PAF-AH_p_II"/>
    <property type="match status" value="1"/>
</dbReference>
<evidence type="ECO:0000256" key="1">
    <source>
        <dbReference type="ARBA" id="ARBA00022801"/>
    </source>
</evidence>
<feature type="region of interest" description="Disordered" evidence="4">
    <location>
        <begin position="1"/>
        <end position="35"/>
    </location>
</feature>
<accession>A0ABN2VK43</accession>
<keyword evidence="1 5" id="KW-0378">Hydrolase</keyword>
<dbReference type="InterPro" id="IPR029058">
    <property type="entry name" value="AB_hydrolase_fold"/>
</dbReference>
<dbReference type="PANTHER" id="PTHR10272:SF0">
    <property type="entry name" value="PLATELET-ACTIVATING FACTOR ACETYLHYDROLASE"/>
    <property type="match status" value="1"/>
</dbReference>
<evidence type="ECO:0000256" key="3">
    <source>
        <dbReference type="ARBA" id="ARBA00023098"/>
    </source>
</evidence>
<proteinExistence type="predicted"/>
<protein>
    <submittedName>
        <fullName evidence="5">Alpha/beta hydrolase</fullName>
    </submittedName>
</protein>
<evidence type="ECO:0000256" key="4">
    <source>
        <dbReference type="SAM" id="MobiDB-lite"/>
    </source>
</evidence>
<evidence type="ECO:0000256" key="2">
    <source>
        <dbReference type="ARBA" id="ARBA00022963"/>
    </source>
</evidence>
<evidence type="ECO:0000313" key="5">
    <source>
        <dbReference type="EMBL" id="GAA2064426.1"/>
    </source>
</evidence>
<dbReference type="RefSeq" id="WP_344671896.1">
    <property type="nucleotide sequence ID" value="NZ_BAAAQN010000096.1"/>
</dbReference>
<keyword evidence="3" id="KW-0443">Lipid metabolism</keyword>
<dbReference type="GO" id="GO:0016787">
    <property type="term" value="F:hydrolase activity"/>
    <property type="evidence" value="ECO:0007669"/>
    <property type="project" value="UniProtKB-KW"/>
</dbReference>
<evidence type="ECO:0000313" key="6">
    <source>
        <dbReference type="Proteomes" id="UP001500751"/>
    </source>
</evidence>
<dbReference type="EMBL" id="BAAAQN010000096">
    <property type="protein sequence ID" value="GAA2064426.1"/>
    <property type="molecule type" value="Genomic_DNA"/>
</dbReference>
<name>A0ABN2VK43_9ACTN</name>
<comment type="caution">
    <text evidence="5">The sequence shown here is derived from an EMBL/GenBank/DDBJ whole genome shotgun (WGS) entry which is preliminary data.</text>
</comment>
<sequence length="473" mass="50370">MTYPRPSSARRTESADQPGFADSITTHPEHRGARPGRRTALAGLAALGLGTLVPTLAAGPAGAAVGTGAGTATDTGSATGTGAFTRAFIRTGTPARTPAVGSSAAADTLVPLYLPPPTGPYRVGNVALHLIDRSRRDPWVATHPLRELMIGIWYPARDVEGHATVPWLPDAAWTAFLANNAVPSGKIAVPTTHGHDSAPADPRHGPHPVLLFSPGSGDDRDACTTYAEELVSHGYVVVTIDHTHDSSEVEFPDGHVEPRTIPPGDTLPINTEAVAVRTADARFVLDQLHAISNGRNPDVDHRRLPRGLGEVLDLSRVGMYGHSMGGATAAWTLLTDHRFRAGVNLDGTFYGPVLTAGLDRPFLLMCSQYHDTTDDPSWAETWSHLRGWHKELRLVNAAHNSYTDLQSIVPQAAVPAGLPSDEVEGLIGTIDPARSVLAGRTYLRAYFDRFVRGHDNHLLDGPSAAFPEVAFLA</sequence>
<keyword evidence="6" id="KW-1185">Reference proteome</keyword>
<dbReference type="SUPFAM" id="SSF53474">
    <property type="entry name" value="alpha/beta-Hydrolases"/>
    <property type="match status" value="1"/>
</dbReference>